<feature type="domain" description="Cohesin" evidence="2">
    <location>
        <begin position="1050"/>
        <end position="1174"/>
    </location>
</feature>
<evidence type="ECO:0000256" key="1">
    <source>
        <dbReference type="SAM" id="SignalP"/>
    </source>
</evidence>
<dbReference type="SUPFAM" id="SSF49384">
    <property type="entry name" value="Carbohydrate-binding domain"/>
    <property type="match status" value="8"/>
</dbReference>
<dbReference type="Pfam" id="PF00963">
    <property type="entry name" value="Cohesin"/>
    <property type="match status" value="4"/>
</dbReference>
<dbReference type="Pfam" id="PF13573">
    <property type="entry name" value="SprB"/>
    <property type="match status" value="6"/>
</dbReference>
<keyword evidence="1" id="KW-0732">Signal</keyword>
<dbReference type="Gene3D" id="2.60.40.740">
    <property type="match status" value="3"/>
</dbReference>
<evidence type="ECO:0000313" key="3">
    <source>
        <dbReference type="EMBL" id="SER31446.1"/>
    </source>
</evidence>
<dbReference type="EMBL" id="FOFB01000034">
    <property type="protein sequence ID" value="SER31446.1"/>
    <property type="molecule type" value="Genomic_DNA"/>
</dbReference>
<organism evidence="3 4">
    <name type="scientific">Neolewinella agarilytica</name>
    <dbReference type="NCBI Taxonomy" id="478744"/>
    <lineage>
        <taxon>Bacteria</taxon>
        <taxon>Pseudomonadati</taxon>
        <taxon>Bacteroidota</taxon>
        <taxon>Saprospiria</taxon>
        <taxon>Saprospirales</taxon>
        <taxon>Lewinellaceae</taxon>
        <taxon>Neolewinella</taxon>
    </lineage>
</organism>
<keyword evidence="4" id="KW-1185">Reference proteome</keyword>
<evidence type="ECO:0000259" key="2">
    <source>
        <dbReference type="Pfam" id="PF00963"/>
    </source>
</evidence>
<dbReference type="Pfam" id="PF13585">
    <property type="entry name" value="CHU_C"/>
    <property type="match status" value="1"/>
</dbReference>
<sequence>MKNFYQLLFSGLLLCLTVGLSAQPLSVTITDADGPVGSEVCVDIIGANFTAISGLQFSISYDPAILEYVSASGNIGGTNMSLVHRASNPGTIRTSWNLFSTTGFTDAGPFTMATVCFNVLAATETQVQITDTPIPTEFTNDQNQIIENVTITNGTINSGMTSMPTCNDGIQNGNETGVDCGGPDCAACSTCSDGVQNGNETGVDCGGPDCAACPPTCSDGIQNGNETGVDCGGPDCPACPTCNDGIQNGNETGVDCGGSCAPCTTDMECGEGSASFNLCIESICDIAVGAQACVELTVTNFTNVTAMQVNLLYPGANLDFESFTFNSDLGDPLQANEFSDGEVRLVYFQGSQTGVSLDDNETLATICFTNETTASTTIQGEQLRVSSTAGQVANPIVNDGSVNAGDCPGGTTPTCTDGIQNGDETGVDCGGSCTPCTTMPTCNDGIQNGDETGVDCGGSCAPCGSSGGPNTDCGNGTSDLTLCLGDACSIPQNGQVCIDITGGNFTGVTAFSTDINFEAGHLFYQSVTTAPPLVDDIQVNIINASTIRLLYFQGSQNGVSVGNGTILGTLCFTNQTANSTNLSFNNLQVNSLSGPVNNPVGNGGTINDSSCNSTMPTCTDGVQNGNETGVDCGGPDCAPCTAMPTCNDGIMNGDETGVDCGGSCAPCVTTCGEGTTDVQICVGSECADAGAEVCIPVFVGNFNSLGGFQMVLGYNTTNLTYSRIIRASELEDGIPDPGMTVPGEIRVVWNDVTGEGVSFPADNPAFELCFTANNTTATPITFVDPGSRLRAFNEIGQTLTVTGSAGAANSNCPGTPTCTDGIMNGNETGVDCGGPDCAPCGNTGGPDTNCGMGTSAVSMCLGDACDIASGATACVDITVGNFTNVTAFNARINFSSGALTFSSITFDPALGDPIQANMPNAGELRLLYFQGSQTGVSFDNGDVIGTVCFTNNIAGTTALDLNNIQVNSTSGQLPSPVASDGSVNGCTTTMPTCSDGIQNGNEMGVDCGGPDCTPCVVMPTCSDGIMNGNETGVDCGGPDCAACPTNPLGVNVGDGTAQIGQQVCVNVTVADFTNITDLAMTLNFDPAVLQLSSVTANPALPGFGAGNFNTTANGQIGVNYSSATPRTLASNSTLFTVCWTVLTGDETTVSVTNATATNNMGTNLTVSSSSGTVNSGGVIEFDNFTIVAGDGSAAMGEEVCIDFPVFKLQGLAGLQFAVTYDATRLQFNNAVGTGELQGLQVANPEPGVVRVIWFDPNVGSNSVDDGQSILTACFTVLEVCETPIEIVDLPQFRIRATDSNNQPISPIDVVPGTINGGTGSCGGGGTPNNLVMDLTNGAGSVGEEVCIDLLVTDFTSLTELSFSVNYDESIVTFNGANNFGLGSVTTANVSNPVPGTITFDWDAASSTGQTLSNGSTLLSLCFTVDRLIATNLNFANSPVLIQARNGNGQNVGIVPSGGSINPNAPSVDGLTFQIGSAQAGAGETVCLSVIGFEAVDLIAFQYTVNYDPLILEYVGTDDDFAFRGALSVNNSLPGVLRIVWADAQAQGNSIADGSKLYSLCFRVLRTDLGIVSFGDSPTAIEFEDVNSIVNAELINGQVNGSPAPAIQNSAVSSPSCSELSDGSINLTVSGGGNLTYTWSPNVSTSANATGLGAGTYSVTITNPTTGQSTTGSYMLTAPDPFSLTVTDVDGVSCNGESDGRITIATIGGTPGYTIDWEGNLPDNILTQTGLDGGTYSVTVTDANNCVREEMNIMVGEPAEVLIGGTPISITEDPGGVNVVVQGGRMPFAYAWTGPEGYTASVEDIDDVVIPGTYCLTVADNNGCEKTQCFAVQQALSLAAGSGIVVDSGCFGEDNGSIDLTVVGGNGSYNYLWTFEGNTFSNLQDVDDLAPGDYTVMITSGTEEISSTITVEAPTQIVAPGTVTPATDGDNGAITITPSGGNPPYSFAWADGPTSQNRSNLASGEYCVTVTDDSGCTTEECYTVGAAAISFVSTSTQPSSCSDGTDGVIRLVINNGAAPFSVRVEPTGTVMTFNENDIEVPAAPGTYQVFVTDAQGGAIDVELTVGAPDAIAAPATLTSDTEDTDCSGMISLNIAGGTAPYMVSWSNEETGATISQLCAGDYTATVTDQNGCTFTTETFTVARIEETLDNIDDVACQDGTEGQIEVTISGGVEPYVYNWTRTGEAESLAATEDLMGVGPGDYTLTVSDATGAMLVRNYTVGISAGFTVNASVVSNYSGFGVSCPDATDGRIVTTISGQGQFTYQYMIGEQIVGIDSVLENAAAGVYTLTVMDDGGCEIVGAIEVTAPPALSITPTVTNVSCGSGNDGLIAIDVDGGITPYSYSWSNNGSGASIQSLSEGAYSVTVTDANQCVLVESFNVSAPEDLAVTFEATDASDGCNGSVRILPLGGSGNYRFNWPQLPNQGNDPFAEGLCPGDYEIEVTDDNGCQTVRMVATVRDRRFPCLSTREVLTPNGDGLNETLVIFCSEDADAADNNLEIYNRWGQLVFEVNDYNCSADETGTNCFEGLTNNGTVLPEGPYYYVFNFSNPLGERMQQRGSFTIIRD</sequence>
<dbReference type="InterPro" id="IPR002102">
    <property type="entry name" value="Cohesin_dom"/>
</dbReference>
<feature type="domain" description="Cohesin" evidence="2">
    <location>
        <begin position="26"/>
        <end position="157"/>
    </location>
</feature>
<dbReference type="InParanoid" id="A0A1H9N639"/>
<feature type="domain" description="Cohesin" evidence="2">
    <location>
        <begin position="1471"/>
        <end position="1576"/>
    </location>
</feature>
<reference evidence="4" key="1">
    <citation type="submission" date="2016-10" db="EMBL/GenBank/DDBJ databases">
        <authorList>
            <person name="Varghese N."/>
            <person name="Submissions S."/>
        </authorList>
    </citation>
    <scope>NUCLEOTIDE SEQUENCE [LARGE SCALE GENOMIC DNA]</scope>
    <source>
        <strain evidence="4">DSM 24740</strain>
    </source>
</reference>
<dbReference type="RefSeq" id="WP_090172796.1">
    <property type="nucleotide sequence ID" value="NZ_FOFB01000034.1"/>
</dbReference>
<dbReference type="Gene3D" id="2.60.40.680">
    <property type="match status" value="9"/>
</dbReference>
<dbReference type="GO" id="GO:0000272">
    <property type="term" value="P:polysaccharide catabolic process"/>
    <property type="evidence" value="ECO:0007669"/>
    <property type="project" value="InterPro"/>
</dbReference>
<gene>
    <name evidence="3" type="ORF">SAMN05444359_13417</name>
</gene>
<feature type="domain" description="Cohesin" evidence="2">
    <location>
        <begin position="1189"/>
        <end position="1306"/>
    </location>
</feature>
<proteinExistence type="predicted"/>
<accession>A0A1H9N639</accession>
<protein>
    <submittedName>
        <fullName evidence="3">Gliding motility-associated C-terminal domain-containing protein</fullName>
    </submittedName>
</protein>
<dbReference type="GO" id="GO:0030246">
    <property type="term" value="F:carbohydrate binding"/>
    <property type="evidence" value="ECO:0007669"/>
    <property type="project" value="InterPro"/>
</dbReference>
<dbReference type="Proteomes" id="UP000199021">
    <property type="component" value="Unassembled WGS sequence"/>
</dbReference>
<feature type="signal peptide" evidence="1">
    <location>
        <begin position="1"/>
        <end position="22"/>
    </location>
</feature>
<name>A0A1H9N639_9BACT</name>
<evidence type="ECO:0000313" key="4">
    <source>
        <dbReference type="Proteomes" id="UP000199021"/>
    </source>
</evidence>
<dbReference type="InterPro" id="IPR008965">
    <property type="entry name" value="CBM2/CBM3_carb-bd_dom_sf"/>
</dbReference>
<dbReference type="STRING" id="478744.SAMN05444359_13417"/>
<feature type="chain" id="PRO_5011617373" evidence="1">
    <location>
        <begin position="23"/>
        <end position="2563"/>
    </location>
</feature>
<dbReference type="InterPro" id="IPR025667">
    <property type="entry name" value="SprB_repeat"/>
</dbReference>
<dbReference type="OrthoDB" id="9805017at2"/>
<dbReference type="CDD" id="cd08547">
    <property type="entry name" value="Type_II_cohesin"/>
    <property type="match status" value="5"/>
</dbReference>